<organism evidence="1 2">
    <name type="scientific">Beauveria bassiana (strain ARSEF 2860)</name>
    <name type="common">White muscardine disease fungus</name>
    <name type="synonym">Tritirachium shiotae</name>
    <dbReference type="NCBI Taxonomy" id="655819"/>
    <lineage>
        <taxon>Eukaryota</taxon>
        <taxon>Fungi</taxon>
        <taxon>Dikarya</taxon>
        <taxon>Ascomycota</taxon>
        <taxon>Pezizomycotina</taxon>
        <taxon>Sordariomycetes</taxon>
        <taxon>Hypocreomycetidae</taxon>
        <taxon>Hypocreales</taxon>
        <taxon>Cordycipitaceae</taxon>
        <taxon>Beauveria</taxon>
    </lineage>
</organism>
<reference evidence="1 2" key="1">
    <citation type="journal article" date="2012" name="Sci. Rep.">
        <title>Genomic perspectives on the evolution of fungal entomopathogenicity in Beauveria bassiana.</title>
        <authorList>
            <person name="Xiao G."/>
            <person name="Ying S.H."/>
            <person name="Zheng P."/>
            <person name="Wang Z.L."/>
            <person name="Zhang S."/>
            <person name="Xie X.Q."/>
            <person name="Shang Y."/>
            <person name="St Leger R.J."/>
            <person name="Zhao G.P."/>
            <person name="Wang C."/>
            <person name="Feng M.G."/>
        </authorList>
    </citation>
    <scope>NUCLEOTIDE SEQUENCE [LARGE SCALE GENOMIC DNA]</scope>
    <source>
        <strain evidence="1 2">ARSEF 2860</strain>
    </source>
</reference>
<accession>J5JBA3</accession>
<sequence length="111" mass="11805">MASQVIALAVHHRSRSASTYTDTFFTGIAPKNYSQILLAQTSPHAGAYGSGDEDEYGGAYKIPAMLFTVVSHLITANAAGIPIQARCGRLADRSWDCLVPCVSVCGLLTRC</sequence>
<name>J5JBA3_BEAB2</name>
<gene>
    <name evidence="1" type="ORF">BBA_07579</name>
</gene>
<protein>
    <submittedName>
        <fullName evidence="1">Uncharacterized protein</fullName>
    </submittedName>
</protein>
<dbReference type="InParanoid" id="J5JBA3"/>
<evidence type="ECO:0000313" key="1">
    <source>
        <dbReference type="EMBL" id="EJP63403.1"/>
    </source>
</evidence>
<dbReference type="EMBL" id="JH725175">
    <property type="protein sequence ID" value="EJP63403.1"/>
    <property type="molecule type" value="Genomic_DNA"/>
</dbReference>
<evidence type="ECO:0000313" key="2">
    <source>
        <dbReference type="Proteomes" id="UP000002762"/>
    </source>
</evidence>
<dbReference type="GeneID" id="19890591"/>
<dbReference type="RefSeq" id="XP_008600898.1">
    <property type="nucleotide sequence ID" value="XM_008602676.1"/>
</dbReference>
<proteinExistence type="predicted"/>
<dbReference type="Proteomes" id="UP000002762">
    <property type="component" value="Unassembled WGS sequence"/>
</dbReference>
<dbReference type="HOGENOM" id="CLU_2157914_0_0_1"/>
<dbReference type="AlphaFoldDB" id="J5JBA3"/>
<keyword evidence="2" id="KW-1185">Reference proteome</keyword>